<dbReference type="InterPro" id="IPR000184">
    <property type="entry name" value="Bac_surfAg_D15"/>
</dbReference>
<reference evidence="4" key="1">
    <citation type="submission" date="2022-01" db="EMBL/GenBank/DDBJ databases">
        <authorList>
            <person name="Wang Y."/>
        </authorList>
    </citation>
    <scope>NUCLEOTIDE SEQUENCE</scope>
    <source>
        <strain evidence="4">WB101</strain>
    </source>
</reference>
<reference evidence="4" key="2">
    <citation type="submission" date="2024-05" db="EMBL/GenBank/DDBJ databases">
        <title>Rhodohalobacter halophilus gen. nov., sp. nov., a moderately halophilic member of the family Balneolaceae.</title>
        <authorList>
            <person name="Xia J."/>
        </authorList>
    </citation>
    <scope>NUCLEOTIDE SEQUENCE</scope>
    <source>
        <strain evidence="4">WB101</strain>
    </source>
</reference>
<proteinExistence type="predicted"/>
<protein>
    <submittedName>
        <fullName evidence="4">Outer membrane protein assembly factor</fullName>
    </submittedName>
</protein>
<accession>A0ABS9KIU4</accession>
<keyword evidence="5" id="KW-1185">Reference proteome</keyword>
<dbReference type="Pfam" id="PF01103">
    <property type="entry name" value="Omp85"/>
    <property type="match status" value="1"/>
</dbReference>
<evidence type="ECO:0000313" key="4">
    <source>
        <dbReference type="EMBL" id="MCG2590751.1"/>
    </source>
</evidence>
<dbReference type="EMBL" id="JAKLWS010000042">
    <property type="protein sequence ID" value="MCG2590751.1"/>
    <property type="molecule type" value="Genomic_DNA"/>
</dbReference>
<comment type="caution">
    <text evidence="4">The sequence shown here is derived from an EMBL/GenBank/DDBJ whole genome shotgun (WGS) entry which is preliminary data.</text>
</comment>
<feature type="domain" description="Bacterial surface antigen (D15)" evidence="3">
    <location>
        <begin position="178"/>
        <end position="359"/>
    </location>
</feature>
<gene>
    <name evidence="4" type="ORF">L6773_19410</name>
</gene>
<evidence type="ECO:0000256" key="2">
    <source>
        <dbReference type="ARBA" id="ARBA00023136"/>
    </source>
</evidence>
<comment type="subcellular location">
    <subcellularLocation>
        <location evidence="1">Membrane</location>
    </subcellularLocation>
</comment>
<dbReference type="Gene3D" id="2.40.160.50">
    <property type="entry name" value="membrane protein fhac: a member of the omp85/tpsb transporter family"/>
    <property type="match status" value="1"/>
</dbReference>
<keyword evidence="2" id="KW-0472">Membrane</keyword>
<evidence type="ECO:0000256" key="1">
    <source>
        <dbReference type="ARBA" id="ARBA00004370"/>
    </source>
</evidence>
<name>A0ABS9KIU4_9BACT</name>
<dbReference type="RefSeq" id="WP_237856219.1">
    <property type="nucleotide sequence ID" value="NZ_JAKLWS010000042.1"/>
</dbReference>
<evidence type="ECO:0000259" key="3">
    <source>
        <dbReference type="Pfam" id="PF01103"/>
    </source>
</evidence>
<dbReference type="Proteomes" id="UP001165366">
    <property type="component" value="Unassembled WGS sequence"/>
</dbReference>
<sequence>MLVFWVITIPAHAQTADSTEIDNQTQVLFLPALGSTPETGFMFGGVVMPQFKIGRSGAETRTSSVLFSGIYTTKNQVLVGLLADLIFPNEEWIAFGTYGGNYIPDSYWGIGPLTRNNQEVEMLYTEFNIEQTVLHQVRPSIFLGPYVEWSKRYNISFKDSQGEIIPTPEIPGADGSEKVGVGLMARSDRRNSNITPTRNHLVEFSFLMHPGWLGSTDPYNLWLLDTRKYIDLGGDENSILALQGLFRFTSGDPSFFDMSTVGGGQVNRGYYNGRYRDQNSVQVQAEWRKHLIGRFGFTMFAGSGEVWDRFEDITFEKTKWSLGAGLRFNLNKKNPTNIRIDYGIGRNSSGFYIQFGEAF</sequence>
<evidence type="ECO:0000313" key="5">
    <source>
        <dbReference type="Proteomes" id="UP001165366"/>
    </source>
</evidence>
<organism evidence="4 5">
    <name type="scientific">Rhodohalobacter sulfatireducens</name>
    <dbReference type="NCBI Taxonomy" id="2911366"/>
    <lineage>
        <taxon>Bacteria</taxon>
        <taxon>Pseudomonadati</taxon>
        <taxon>Balneolota</taxon>
        <taxon>Balneolia</taxon>
        <taxon>Balneolales</taxon>
        <taxon>Balneolaceae</taxon>
        <taxon>Rhodohalobacter</taxon>
    </lineage>
</organism>